<protein>
    <submittedName>
        <fullName evidence="2">Uncharacterized protein</fullName>
    </submittedName>
</protein>
<dbReference type="RefSeq" id="YP_008319788.1">
    <property type="nucleotide sequence ID" value="NC_021858.1"/>
</dbReference>
<name>S4VZ34_9VIRU</name>
<feature type="region of interest" description="Disordered" evidence="1">
    <location>
        <begin position="1"/>
        <end position="35"/>
    </location>
</feature>
<accession>S4VZ34</accession>
<proteinExistence type="predicted"/>
<dbReference type="Proteomes" id="UP000201566">
    <property type="component" value="Segment"/>
</dbReference>
<evidence type="ECO:0000313" key="2">
    <source>
        <dbReference type="EMBL" id="AGO83119.1"/>
    </source>
</evidence>
<dbReference type="EMBL" id="KC977570">
    <property type="protein sequence ID" value="AGO83119.1"/>
    <property type="molecule type" value="Genomic_DNA"/>
</dbReference>
<reference evidence="2 3" key="1">
    <citation type="journal article" date="2013" name="Science">
        <title>Pandoraviruses: amoeba viruses with genomes up to 2.5 Mb reaching that of parasitic eukaryotes.</title>
        <authorList>
            <person name="Philippe N."/>
            <person name="Legendre M."/>
            <person name="Doutre G."/>
            <person name="Coute Y."/>
            <person name="Poirot O."/>
            <person name="Lescot M."/>
            <person name="Arslan D."/>
            <person name="Seltzer V."/>
            <person name="Bertaux L."/>
            <person name="Bruley C."/>
            <person name="Garin J."/>
            <person name="Claverie J.M."/>
            <person name="Abergel C."/>
        </authorList>
    </citation>
    <scope>NUCLEOTIDE SEQUENCE [LARGE SCALE GENOMIC DNA]</scope>
    <source>
        <strain evidence="2">Melbourne</strain>
    </source>
</reference>
<evidence type="ECO:0000256" key="1">
    <source>
        <dbReference type="SAM" id="MobiDB-lite"/>
    </source>
</evidence>
<organism evidence="2 3">
    <name type="scientific">Pandoravirus dulcis</name>
    <dbReference type="NCBI Taxonomy" id="1349409"/>
    <lineage>
        <taxon>Viruses</taxon>
        <taxon>Pandoravirus</taxon>
    </lineage>
</organism>
<dbReference type="GeneID" id="16512600"/>
<dbReference type="KEGG" id="vg:16512600"/>
<evidence type="ECO:0000313" key="3">
    <source>
        <dbReference type="Proteomes" id="UP000201566"/>
    </source>
</evidence>
<gene>
    <name evidence="2" type="ORF">pdul_cds_890</name>
</gene>
<sequence length="90" mass="9971">MDTANEKQAVAKGEQGQQAEACGRHRPHIDDMTMPTTDEHTLVAGAAGGDVDESRRDALAQSRLGWTLWRLSDCKTLREELGDEQQFDCL</sequence>